<accession>A0A5B9WAA1</accession>
<dbReference type="EMBL" id="CP042997">
    <property type="protein sequence ID" value="QEH36790.1"/>
    <property type="molecule type" value="Genomic_DNA"/>
</dbReference>
<feature type="transmembrane region" description="Helical" evidence="1">
    <location>
        <begin position="454"/>
        <end position="476"/>
    </location>
</feature>
<dbReference type="InterPro" id="IPR018580">
    <property type="entry name" value="Uncharacterised_YfhO"/>
</dbReference>
<proteinExistence type="predicted"/>
<gene>
    <name evidence="2" type="ORF">OJF2_53750</name>
</gene>
<dbReference type="PANTHER" id="PTHR38454:SF1">
    <property type="entry name" value="INTEGRAL MEMBRANE PROTEIN"/>
    <property type="match status" value="1"/>
</dbReference>
<feature type="transmembrane region" description="Helical" evidence="1">
    <location>
        <begin position="136"/>
        <end position="156"/>
    </location>
</feature>
<feature type="transmembrane region" description="Helical" evidence="1">
    <location>
        <begin position="315"/>
        <end position="333"/>
    </location>
</feature>
<dbReference type="KEGG" id="agv:OJF2_53750"/>
<feature type="transmembrane region" description="Helical" evidence="1">
    <location>
        <begin position="340"/>
        <end position="359"/>
    </location>
</feature>
<dbReference type="PANTHER" id="PTHR38454">
    <property type="entry name" value="INTEGRAL MEMBRANE PROTEIN-RELATED"/>
    <property type="match status" value="1"/>
</dbReference>
<feature type="transmembrane region" description="Helical" evidence="1">
    <location>
        <begin position="759"/>
        <end position="782"/>
    </location>
</feature>
<dbReference type="Pfam" id="PF09586">
    <property type="entry name" value="YfhO"/>
    <property type="match status" value="1"/>
</dbReference>
<feature type="transmembrane region" description="Helical" evidence="1">
    <location>
        <begin position="20"/>
        <end position="40"/>
    </location>
</feature>
<dbReference type="AlphaFoldDB" id="A0A5B9WAA1"/>
<dbReference type="Proteomes" id="UP000324233">
    <property type="component" value="Chromosome"/>
</dbReference>
<protein>
    <submittedName>
        <fullName evidence="2">Bacterial membrane protein YfhO</fullName>
    </submittedName>
</protein>
<organism evidence="2 3">
    <name type="scientific">Aquisphaera giovannonii</name>
    <dbReference type="NCBI Taxonomy" id="406548"/>
    <lineage>
        <taxon>Bacteria</taxon>
        <taxon>Pseudomonadati</taxon>
        <taxon>Planctomycetota</taxon>
        <taxon>Planctomycetia</taxon>
        <taxon>Isosphaerales</taxon>
        <taxon>Isosphaeraceae</taxon>
        <taxon>Aquisphaera</taxon>
    </lineage>
</organism>
<reference evidence="2 3" key="1">
    <citation type="submission" date="2019-08" db="EMBL/GenBank/DDBJ databases">
        <title>Deep-cultivation of Planctomycetes and their phenomic and genomic characterization uncovers novel biology.</title>
        <authorList>
            <person name="Wiegand S."/>
            <person name="Jogler M."/>
            <person name="Boedeker C."/>
            <person name="Pinto D."/>
            <person name="Vollmers J."/>
            <person name="Rivas-Marin E."/>
            <person name="Kohn T."/>
            <person name="Peeters S.H."/>
            <person name="Heuer A."/>
            <person name="Rast P."/>
            <person name="Oberbeckmann S."/>
            <person name="Bunk B."/>
            <person name="Jeske O."/>
            <person name="Meyerdierks A."/>
            <person name="Storesund J.E."/>
            <person name="Kallscheuer N."/>
            <person name="Luecker S."/>
            <person name="Lage O.M."/>
            <person name="Pohl T."/>
            <person name="Merkel B.J."/>
            <person name="Hornburger P."/>
            <person name="Mueller R.-W."/>
            <person name="Bruemmer F."/>
            <person name="Labrenz M."/>
            <person name="Spormann A.M."/>
            <person name="Op den Camp H."/>
            <person name="Overmann J."/>
            <person name="Amann R."/>
            <person name="Jetten M.S.M."/>
            <person name="Mascher T."/>
            <person name="Medema M.H."/>
            <person name="Devos D.P."/>
            <person name="Kaster A.-K."/>
            <person name="Ovreas L."/>
            <person name="Rohde M."/>
            <person name="Galperin M.Y."/>
            <person name="Jogler C."/>
        </authorList>
    </citation>
    <scope>NUCLEOTIDE SEQUENCE [LARGE SCALE GENOMIC DNA]</scope>
    <source>
        <strain evidence="2 3">OJF2</strain>
    </source>
</reference>
<name>A0A5B9WAA1_9BACT</name>
<dbReference type="OrthoDB" id="9772884at2"/>
<keyword evidence="1" id="KW-0472">Membrane</keyword>
<feature type="transmembrane region" description="Helical" evidence="1">
    <location>
        <begin position="410"/>
        <end position="429"/>
    </location>
</feature>
<feature type="transmembrane region" description="Helical" evidence="1">
    <location>
        <begin position="236"/>
        <end position="255"/>
    </location>
</feature>
<evidence type="ECO:0000313" key="3">
    <source>
        <dbReference type="Proteomes" id="UP000324233"/>
    </source>
</evidence>
<feature type="transmembrane region" description="Helical" evidence="1">
    <location>
        <begin position="802"/>
        <end position="822"/>
    </location>
</feature>
<feature type="transmembrane region" description="Helical" evidence="1">
    <location>
        <begin position="379"/>
        <end position="398"/>
    </location>
</feature>
<dbReference type="RefSeq" id="WP_148596434.1">
    <property type="nucleotide sequence ID" value="NZ_CP042997.1"/>
</dbReference>
<evidence type="ECO:0000256" key="1">
    <source>
        <dbReference type="SAM" id="Phobius"/>
    </source>
</evidence>
<keyword evidence="1" id="KW-1133">Transmembrane helix</keyword>
<sequence>MADAATATEPADPWFRESPWGWSDLAALAIWSAAVAWLFWDAVILRGALFYFDITEINYPYRAFFAEELRAGRFSRWCPWLYCGMPLYSESQAGYLHPFKYLLYPWMETWKAFNLDTILSVWLTGAATFGWLRRHVAPAAALTGAALFGIGGFTWAHLVHTSMINALASVPILIWALEWSWDRGHWRGVVVGAAAMACQVFAGHLQDVLLTAGIVGCYGAYRGITSGPGRSRWREPAMAAALLVLGVLLSAIQWIPSKELLDRSPRAGGLTYEDLTYASWSPELLPTLLIREAYGTRARDTDWMDGFYPYHEMDAYLGALGLALALVGIGGAGREDRWTGFWSLLAILGGLLMLGRFTFLFDYANRIPVLGSSREPVRFHLWFSLAVAAMAAVGVERLSRPGAVRLAGAAKLLACLAVASGLILAYNYAPVWTQPRRWTQPYHLDRYRWLGREFGWAAGRNLAIVTAGLVAAARAASSSNASLRGRLAWALPVLVLVDLASAHARDVPTVDPAYWTKPPASVEALRADPGFIRVFGDGDKHSGEPGYASEPIDFLPVRDPLDWSLAAAWGLRGDKGETPMKSKRLLDYFDAVNHPGCGRFDIESVSHMVVGRGLQAGFRPNRPVGAAFVHRNPGALPRARLLGRPVYVRDAAEGVAVLETQGKDNLHRLVVEDPTRPLPEAAEVAGKAAIVEDLPERMTVETDSAGPSYLLVADTFDPGWSATVDGVPAEIRPGYVAFRAVYLAAGPHRILFTYRPAGFLLGSAISAVGLLASAVLLFLRAAKPAPGQEHAIVRGLPRARGMALACAFAIVLLSAFTISEGLRPAVHGRWRNAFHRFTWGSGIEAMKEHRQ</sequence>
<keyword evidence="1" id="KW-0812">Transmembrane</keyword>
<keyword evidence="3" id="KW-1185">Reference proteome</keyword>
<evidence type="ECO:0000313" key="2">
    <source>
        <dbReference type="EMBL" id="QEH36790.1"/>
    </source>
</evidence>